<name>A0A1K1MB49_9FLAO</name>
<dbReference type="RefSeq" id="WP_072315812.1">
    <property type="nucleotide sequence ID" value="NZ_FPJE01000002.1"/>
</dbReference>
<dbReference type="Proteomes" id="UP000182248">
    <property type="component" value="Unassembled WGS sequence"/>
</dbReference>
<gene>
    <name evidence="4" type="ORF">SAMN02927921_00528</name>
</gene>
<keyword evidence="1" id="KW-1133">Transmembrane helix</keyword>
<feature type="domain" description="FecR protein" evidence="2">
    <location>
        <begin position="110"/>
        <end position="201"/>
    </location>
</feature>
<dbReference type="STRING" id="1150368.SAMN02927921_00528"/>
<dbReference type="OrthoDB" id="704021at2"/>
<evidence type="ECO:0000313" key="4">
    <source>
        <dbReference type="EMBL" id="SFW20335.1"/>
    </source>
</evidence>
<evidence type="ECO:0000256" key="1">
    <source>
        <dbReference type="SAM" id="Phobius"/>
    </source>
</evidence>
<feature type="transmembrane region" description="Helical" evidence="1">
    <location>
        <begin position="83"/>
        <end position="103"/>
    </location>
</feature>
<proteinExistence type="predicted"/>
<dbReference type="AlphaFoldDB" id="A0A1K1MB49"/>
<dbReference type="PANTHER" id="PTHR30273">
    <property type="entry name" value="PERIPLASMIC SIGNAL SENSOR AND SIGMA FACTOR ACTIVATOR FECR-RELATED"/>
    <property type="match status" value="1"/>
</dbReference>
<dbReference type="PANTHER" id="PTHR30273:SF2">
    <property type="entry name" value="PROTEIN FECR"/>
    <property type="match status" value="1"/>
</dbReference>
<dbReference type="Pfam" id="PF16344">
    <property type="entry name" value="FecR_C"/>
    <property type="match status" value="1"/>
</dbReference>
<sequence length="321" mass="36538">MQDKFWELTTKYFSNEADEAEIHMLSELLEKNEDYQKTFDELALQWNMAGNISYAAFDRESAGLKVNTAIAQKENQDKGRKKLWWSAAAVFLCLLGLVPAILFRSDRWTTFTTTENQHLKVLLPDSSSVWLNRNALLAYNFDEEGVRKVRLKGEAYFEVARDSLRPFVIESPHLITRVLGTSFNINTGGTGEQVSVIEGKVAVKNHKGDQVLLRQGDRAEYLQTSGRLQKVKVHNIHNTIAWKDEIFDFDNIPMGDAMDYLSEAYDVSFEYANESIKKCMITASFEKQSLKTILNIICLSVHCEYRVVPGEKKIVISGEGC</sequence>
<evidence type="ECO:0000259" key="3">
    <source>
        <dbReference type="Pfam" id="PF16344"/>
    </source>
</evidence>
<dbReference type="Pfam" id="PF04773">
    <property type="entry name" value="FecR"/>
    <property type="match status" value="1"/>
</dbReference>
<dbReference type="Gene3D" id="3.55.50.30">
    <property type="match status" value="1"/>
</dbReference>
<organism evidence="4 5">
    <name type="scientific">Sinomicrobium oceani</name>
    <dbReference type="NCBI Taxonomy" id="1150368"/>
    <lineage>
        <taxon>Bacteria</taxon>
        <taxon>Pseudomonadati</taxon>
        <taxon>Bacteroidota</taxon>
        <taxon>Flavobacteriia</taxon>
        <taxon>Flavobacteriales</taxon>
        <taxon>Flavobacteriaceae</taxon>
        <taxon>Sinomicrobium</taxon>
    </lineage>
</organism>
<keyword evidence="5" id="KW-1185">Reference proteome</keyword>
<dbReference type="GO" id="GO:0016989">
    <property type="term" value="F:sigma factor antagonist activity"/>
    <property type="evidence" value="ECO:0007669"/>
    <property type="project" value="TreeGrafter"/>
</dbReference>
<dbReference type="EMBL" id="FPJE01000002">
    <property type="protein sequence ID" value="SFW20335.1"/>
    <property type="molecule type" value="Genomic_DNA"/>
</dbReference>
<dbReference type="PIRSF" id="PIRSF018266">
    <property type="entry name" value="FecR"/>
    <property type="match status" value="1"/>
</dbReference>
<accession>A0A1K1MB49</accession>
<keyword evidence="1" id="KW-0812">Transmembrane</keyword>
<evidence type="ECO:0000259" key="2">
    <source>
        <dbReference type="Pfam" id="PF04773"/>
    </source>
</evidence>
<dbReference type="Gene3D" id="2.60.120.1440">
    <property type="match status" value="1"/>
</dbReference>
<dbReference type="InterPro" id="IPR006860">
    <property type="entry name" value="FecR"/>
</dbReference>
<feature type="domain" description="Protein FecR C-terminal" evidence="3">
    <location>
        <begin position="247"/>
        <end position="311"/>
    </location>
</feature>
<evidence type="ECO:0000313" key="5">
    <source>
        <dbReference type="Proteomes" id="UP000182248"/>
    </source>
</evidence>
<dbReference type="InterPro" id="IPR032508">
    <property type="entry name" value="FecR_C"/>
</dbReference>
<reference evidence="4 5" key="1">
    <citation type="submission" date="2016-11" db="EMBL/GenBank/DDBJ databases">
        <authorList>
            <person name="Jaros S."/>
            <person name="Januszkiewicz K."/>
            <person name="Wedrychowicz H."/>
        </authorList>
    </citation>
    <scope>NUCLEOTIDE SEQUENCE [LARGE SCALE GENOMIC DNA]</scope>
    <source>
        <strain evidence="4 5">CGMCC 1.12145</strain>
    </source>
</reference>
<keyword evidence="1" id="KW-0472">Membrane</keyword>
<dbReference type="InterPro" id="IPR012373">
    <property type="entry name" value="Ferrdict_sens_TM"/>
</dbReference>
<protein>
    <submittedName>
        <fullName evidence="4">FecR family protein</fullName>
    </submittedName>
</protein>